<protein>
    <submittedName>
        <fullName evidence="1">Uncharacterized protein</fullName>
    </submittedName>
</protein>
<dbReference type="Proteomes" id="UP000026915">
    <property type="component" value="Chromosome 3"/>
</dbReference>
<dbReference type="AlphaFoldDB" id="A0A061G0T9"/>
<dbReference type="Gramene" id="EOY23018">
    <property type="protein sequence ID" value="EOY23018"/>
    <property type="gene ID" value="TCM_015031"/>
</dbReference>
<accession>A0A061G0T9</accession>
<sequence>MGLQIINMEDGGQFGGWVVIAWFFQKQLSITKSSHIEIVKTLQCPCWSPMPLLLLQIWVKGKVYEIGSSGIKQSKRASC</sequence>
<evidence type="ECO:0000313" key="1">
    <source>
        <dbReference type="EMBL" id="EOY23018.1"/>
    </source>
</evidence>
<organism evidence="1 2">
    <name type="scientific">Theobroma cacao</name>
    <name type="common">Cacao</name>
    <name type="synonym">Cocoa</name>
    <dbReference type="NCBI Taxonomy" id="3641"/>
    <lineage>
        <taxon>Eukaryota</taxon>
        <taxon>Viridiplantae</taxon>
        <taxon>Streptophyta</taxon>
        <taxon>Embryophyta</taxon>
        <taxon>Tracheophyta</taxon>
        <taxon>Spermatophyta</taxon>
        <taxon>Magnoliopsida</taxon>
        <taxon>eudicotyledons</taxon>
        <taxon>Gunneridae</taxon>
        <taxon>Pentapetalae</taxon>
        <taxon>rosids</taxon>
        <taxon>malvids</taxon>
        <taxon>Malvales</taxon>
        <taxon>Malvaceae</taxon>
        <taxon>Byttnerioideae</taxon>
        <taxon>Theobroma</taxon>
    </lineage>
</organism>
<dbReference type="HOGENOM" id="CLU_2610844_0_0_1"/>
<dbReference type="InParanoid" id="A0A061G0T9"/>
<reference evidence="1 2" key="1">
    <citation type="journal article" date="2013" name="Genome Biol.">
        <title>The genome sequence of the most widely cultivated cacao type and its use to identify candidate genes regulating pod color.</title>
        <authorList>
            <person name="Motamayor J.C."/>
            <person name="Mockaitis K."/>
            <person name="Schmutz J."/>
            <person name="Haiminen N."/>
            <person name="Iii D.L."/>
            <person name="Cornejo O."/>
            <person name="Findley S.D."/>
            <person name="Zheng P."/>
            <person name="Utro F."/>
            <person name="Royaert S."/>
            <person name="Saski C."/>
            <person name="Jenkins J."/>
            <person name="Podicheti R."/>
            <person name="Zhao M."/>
            <person name="Scheffler B.E."/>
            <person name="Stack J.C."/>
            <person name="Feltus F.A."/>
            <person name="Mustiga G.M."/>
            <person name="Amores F."/>
            <person name="Phillips W."/>
            <person name="Marelli J.P."/>
            <person name="May G.D."/>
            <person name="Shapiro H."/>
            <person name="Ma J."/>
            <person name="Bustamante C.D."/>
            <person name="Schnell R.J."/>
            <person name="Main D."/>
            <person name="Gilbert D."/>
            <person name="Parida L."/>
            <person name="Kuhn D.N."/>
        </authorList>
    </citation>
    <scope>NUCLEOTIDE SEQUENCE [LARGE SCALE GENOMIC DNA]</scope>
    <source>
        <strain evidence="2">cv. Matina 1-6</strain>
    </source>
</reference>
<gene>
    <name evidence="1" type="ORF">TCM_015031</name>
</gene>
<evidence type="ECO:0000313" key="2">
    <source>
        <dbReference type="Proteomes" id="UP000026915"/>
    </source>
</evidence>
<proteinExistence type="predicted"/>
<dbReference type="EMBL" id="CM001881">
    <property type="protein sequence ID" value="EOY23018.1"/>
    <property type="molecule type" value="Genomic_DNA"/>
</dbReference>
<keyword evidence="2" id="KW-1185">Reference proteome</keyword>
<name>A0A061G0T9_THECC</name>